<dbReference type="SUPFAM" id="SSF56349">
    <property type="entry name" value="DNA breaking-rejoining enzymes"/>
    <property type="match status" value="1"/>
</dbReference>
<feature type="domain" description="Tyr recombinase" evidence="3">
    <location>
        <begin position="38"/>
        <end position="119"/>
    </location>
</feature>
<keyword evidence="1" id="KW-0238">DNA-binding</keyword>
<name>A0A2Z3JL10_9DEIO</name>
<evidence type="ECO:0000256" key="2">
    <source>
        <dbReference type="ARBA" id="ARBA00023172"/>
    </source>
</evidence>
<dbReference type="Gene3D" id="1.10.150.130">
    <property type="match status" value="1"/>
</dbReference>
<dbReference type="EMBL" id="CP029494">
    <property type="protein sequence ID" value="AWN23970.1"/>
    <property type="molecule type" value="Genomic_DNA"/>
</dbReference>
<dbReference type="GO" id="GO:0006310">
    <property type="term" value="P:DNA recombination"/>
    <property type="evidence" value="ECO:0007669"/>
    <property type="project" value="UniProtKB-KW"/>
</dbReference>
<evidence type="ECO:0000259" key="3">
    <source>
        <dbReference type="PROSITE" id="PS51898"/>
    </source>
</evidence>
<gene>
    <name evidence="4" type="ORF">DKM44_12640</name>
</gene>
<evidence type="ECO:0000256" key="1">
    <source>
        <dbReference type="ARBA" id="ARBA00023125"/>
    </source>
</evidence>
<dbReference type="InterPro" id="IPR013762">
    <property type="entry name" value="Integrase-like_cat_sf"/>
</dbReference>
<dbReference type="PROSITE" id="PS51898">
    <property type="entry name" value="TYR_RECOMBINASE"/>
    <property type="match status" value="1"/>
</dbReference>
<keyword evidence="5" id="KW-1185">Reference proteome</keyword>
<dbReference type="InterPro" id="IPR011010">
    <property type="entry name" value="DNA_brk_join_enz"/>
</dbReference>
<dbReference type="Proteomes" id="UP000245368">
    <property type="component" value="Chromosome"/>
</dbReference>
<dbReference type="AlphaFoldDB" id="A0A2Z3JL10"/>
<evidence type="ECO:0000313" key="5">
    <source>
        <dbReference type="Proteomes" id="UP000245368"/>
    </source>
</evidence>
<reference evidence="4 5" key="1">
    <citation type="submission" date="2018-05" db="EMBL/GenBank/DDBJ databases">
        <title>Complete Genome Sequence of Deinococcus sp. strain 17bor-2.</title>
        <authorList>
            <person name="Srinivasan S."/>
        </authorList>
    </citation>
    <scope>NUCLEOTIDE SEQUENCE [LARGE SCALE GENOMIC DNA]</scope>
    <source>
        <strain evidence="4 5">17bor-2</strain>
    </source>
</reference>
<proteinExistence type="predicted"/>
<evidence type="ECO:0000313" key="4">
    <source>
        <dbReference type="EMBL" id="AWN23970.1"/>
    </source>
</evidence>
<dbReference type="GO" id="GO:0015074">
    <property type="term" value="P:DNA integration"/>
    <property type="evidence" value="ECO:0007669"/>
    <property type="project" value="InterPro"/>
</dbReference>
<protein>
    <recommendedName>
        <fullName evidence="3">Tyr recombinase domain-containing protein</fullName>
    </recommendedName>
</protein>
<dbReference type="GO" id="GO:0003677">
    <property type="term" value="F:DNA binding"/>
    <property type="evidence" value="ECO:0007669"/>
    <property type="project" value="UniProtKB-KW"/>
</dbReference>
<keyword evidence="2" id="KW-0233">DNA recombination</keyword>
<dbReference type="InterPro" id="IPR002104">
    <property type="entry name" value="Integrase_catalytic"/>
</dbReference>
<organism evidence="4 5">
    <name type="scientific">Deinococcus irradiatisoli</name>
    <dbReference type="NCBI Taxonomy" id="2202254"/>
    <lineage>
        <taxon>Bacteria</taxon>
        <taxon>Thermotogati</taxon>
        <taxon>Deinococcota</taxon>
        <taxon>Deinococci</taxon>
        <taxon>Deinococcales</taxon>
        <taxon>Deinococcaceae</taxon>
        <taxon>Deinococcus</taxon>
    </lineage>
</organism>
<sequence>MAAYTLRVLKMALQQGVRWQMLPRNVADAVKAPKVERKEMQVRDKQQGLTFLQATEPHPWHAAFYLALMTGMRRGELAELKWKDLDLARVRLTVKNNLVETIGECIPGKNGWAKPPCPR</sequence>
<accession>A0A2Z3JL10</accession>
<dbReference type="Gene3D" id="1.10.443.10">
    <property type="entry name" value="Intergrase catalytic core"/>
    <property type="match status" value="1"/>
</dbReference>
<dbReference type="InterPro" id="IPR010998">
    <property type="entry name" value="Integrase_recombinase_N"/>
</dbReference>
<dbReference type="KEGG" id="dez:DKM44_12640"/>